<keyword evidence="4 6" id="KW-1015">Disulfide bond</keyword>
<evidence type="ECO:0000259" key="9">
    <source>
        <dbReference type="PROSITE" id="PS51551"/>
    </source>
</evidence>
<dbReference type="AlphaFoldDB" id="A0A5S6R0P9"/>
<comment type="subcellular location">
    <subcellularLocation>
        <location evidence="1">Membrane</location>
    </subcellularLocation>
</comment>
<dbReference type="InterPro" id="IPR008972">
    <property type="entry name" value="Cupredoxin"/>
</dbReference>
<reference evidence="11" key="1">
    <citation type="submission" date="2019-12" db="UniProtKB">
        <authorList>
            <consortium name="WormBaseParasite"/>
        </authorList>
    </citation>
    <scope>IDENTIFICATION</scope>
</reference>
<protein>
    <submittedName>
        <fullName evidence="11">Ephrin RBD domain-containing protein</fullName>
    </submittedName>
</protein>
<evidence type="ECO:0000256" key="8">
    <source>
        <dbReference type="SAM" id="Phobius"/>
    </source>
</evidence>
<dbReference type="PROSITE" id="PS51551">
    <property type="entry name" value="EPHRIN_RBD_2"/>
    <property type="match status" value="1"/>
</dbReference>
<evidence type="ECO:0000256" key="5">
    <source>
        <dbReference type="ARBA" id="ARBA00023180"/>
    </source>
</evidence>
<evidence type="ECO:0000256" key="4">
    <source>
        <dbReference type="ARBA" id="ARBA00023157"/>
    </source>
</evidence>
<dbReference type="Gene3D" id="2.60.40.420">
    <property type="entry name" value="Cupredoxins - blue copper proteins"/>
    <property type="match status" value="1"/>
</dbReference>
<keyword evidence="3 7" id="KW-0472">Membrane</keyword>
<dbReference type="Pfam" id="PF00812">
    <property type="entry name" value="Ephrin"/>
    <property type="match status" value="1"/>
</dbReference>
<dbReference type="GO" id="GO:0005886">
    <property type="term" value="C:plasma membrane"/>
    <property type="evidence" value="ECO:0007669"/>
    <property type="project" value="TreeGrafter"/>
</dbReference>
<evidence type="ECO:0000256" key="1">
    <source>
        <dbReference type="ARBA" id="ARBA00004370"/>
    </source>
</evidence>
<name>A0A5S6R0P9_TRIMR</name>
<accession>A0A5S6R0P9</accession>
<evidence type="ECO:0000256" key="3">
    <source>
        <dbReference type="ARBA" id="ARBA00023136"/>
    </source>
</evidence>
<feature type="domain" description="Ephrin RBD" evidence="9">
    <location>
        <begin position="7"/>
        <end position="145"/>
    </location>
</feature>
<keyword evidence="2" id="KW-0732">Signal</keyword>
<comment type="similarity">
    <text evidence="6 7">Belongs to the ephrin family.</text>
</comment>
<dbReference type="WBParaSite" id="TMUE_3000012889.1">
    <property type="protein sequence ID" value="TMUE_3000012889.1"/>
    <property type="gene ID" value="WBGene00286670"/>
</dbReference>
<dbReference type="STRING" id="70415.A0A5S6R0P9"/>
<evidence type="ECO:0000256" key="2">
    <source>
        <dbReference type="ARBA" id="ARBA00022729"/>
    </source>
</evidence>
<dbReference type="GO" id="GO:0007411">
    <property type="term" value="P:axon guidance"/>
    <property type="evidence" value="ECO:0007669"/>
    <property type="project" value="TreeGrafter"/>
</dbReference>
<keyword evidence="8" id="KW-0812">Transmembrane</keyword>
<keyword evidence="5" id="KW-0325">Glycoprotein</keyword>
<dbReference type="InterPro" id="IPR031328">
    <property type="entry name" value="Ephrin"/>
</dbReference>
<evidence type="ECO:0000256" key="6">
    <source>
        <dbReference type="PROSITE-ProRule" id="PRU00884"/>
    </source>
</evidence>
<sequence>MVVSAELPVTSIYWNSSNPLFARNSASRKFTVYMPEKFDLVCPYYERGTVHEQMEVSLLYLVDRVGYESCSINGNAQLAGMCTAPYKKQIITVVFRRFTPNPGGLEFHPGRRYYLVSTSDGPLKGLQNRNGGLCLARNMRLEFDVKEKLPISQNETTRLLNGVAFLSSHLLLKNVSKMQANLNNSRTELPVGKITSLMANEISPVTMAPADTRGKSNFNRLPQRGSGTPSHQLCGYICSFLIVLLSVIYLLSV</sequence>
<keyword evidence="10" id="KW-1185">Reference proteome</keyword>
<dbReference type="PANTHER" id="PTHR11304:SF29">
    <property type="entry name" value="EPHRIN"/>
    <property type="match status" value="1"/>
</dbReference>
<dbReference type="PANTHER" id="PTHR11304">
    <property type="entry name" value="EPHRIN"/>
    <property type="match status" value="1"/>
</dbReference>
<evidence type="ECO:0000313" key="10">
    <source>
        <dbReference type="Proteomes" id="UP000046395"/>
    </source>
</evidence>
<feature type="disulfide bond" evidence="6">
    <location>
        <begin position="42"/>
        <end position="82"/>
    </location>
</feature>
<dbReference type="SUPFAM" id="SSF49503">
    <property type="entry name" value="Cupredoxins"/>
    <property type="match status" value="1"/>
</dbReference>
<dbReference type="GO" id="GO:0048013">
    <property type="term" value="P:ephrin receptor signaling pathway"/>
    <property type="evidence" value="ECO:0007669"/>
    <property type="project" value="TreeGrafter"/>
</dbReference>
<evidence type="ECO:0000313" key="11">
    <source>
        <dbReference type="WBParaSite" id="TMUE_3000012889.1"/>
    </source>
</evidence>
<dbReference type="InterPro" id="IPR001799">
    <property type="entry name" value="Ephrin_RBD"/>
</dbReference>
<proteinExistence type="inferred from homology"/>
<organism evidence="10 11">
    <name type="scientific">Trichuris muris</name>
    <name type="common">Mouse whipworm</name>
    <dbReference type="NCBI Taxonomy" id="70415"/>
    <lineage>
        <taxon>Eukaryota</taxon>
        <taxon>Metazoa</taxon>
        <taxon>Ecdysozoa</taxon>
        <taxon>Nematoda</taxon>
        <taxon>Enoplea</taxon>
        <taxon>Dorylaimia</taxon>
        <taxon>Trichinellida</taxon>
        <taxon>Trichuridae</taxon>
        <taxon>Trichuris</taxon>
    </lineage>
</organism>
<dbReference type="GO" id="GO:0046875">
    <property type="term" value="F:ephrin receptor binding"/>
    <property type="evidence" value="ECO:0007669"/>
    <property type="project" value="TreeGrafter"/>
</dbReference>
<feature type="disulfide bond" evidence="6">
    <location>
        <begin position="70"/>
        <end position="134"/>
    </location>
</feature>
<dbReference type="CDD" id="cd02675">
    <property type="entry name" value="Ephrin_ectodomain"/>
    <property type="match status" value="1"/>
</dbReference>
<dbReference type="PRINTS" id="PR01347">
    <property type="entry name" value="EPHRIN"/>
</dbReference>
<dbReference type="Proteomes" id="UP000046395">
    <property type="component" value="Unassembled WGS sequence"/>
</dbReference>
<keyword evidence="8" id="KW-1133">Transmembrane helix</keyword>
<feature type="transmembrane region" description="Helical" evidence="8">
    <location>
        <begin position="233"/>
        <end position="252"/>
    </location>
</feature>
<evidence type="ECO:0000256" key="7">
    <source>
        <dbReference type="RuleBase" id="RU004375"/>
    </source>
</evidence>